<name>I5C170_9BACT</name>
<dbReference type="OrthoDB" id="9815647at2"/>
<evidence type="ECO:0000313" key="2">
    <source>
        <dbReference type="Proteomes" id="UP000005551"/>
    </source>
</evidence>
<dbReference type="EMBL" id="AJYA01000029">
    <property type="protein sequence ID" value="EIM75572.1"/>
    <property type="molecule type" value="Genomic_DNA"/>
</dbReference>
<comment type="caution">
    <text evidence="1">The sequence shown here is derived from an EMBL/GenBank/DDBJ whole genome shotgun (WGS) entry which is preliminary data.</text>
</comment>
<evidence type="ECO:0000313" key="1">
    <source>
        <dbReference type="EMBL" id="EIM75572.1"/>
    </source>
</evidence>
<dbReference type="Proteomes" id="UP000005551">
    <property type="component" value="Unassembled WGS sequence"/>
</dbReference>
<gene>
    <name evidence="1" type="ORF">A3SI_13058</name>
</gene>
<reference evidence="1 2" key="1">
    <citation type="submission" date="2012-05" db="EMBL/GenBank/DDBJ databases">
        <title>Genome sequence of Nitritalea halalkaliphila LW7.</title>
        <authorList>
            <person name="Jangir P.K."/>
            <person name="Singh A."/>
            <person name="Shivaji S."/>
            <person name="Sharma R."/>
        </authorList>
    </citation>
    <scope>NUCLEOTIDE SEQUENCE [LARGE SCALE GENOMIC DNA]</scope>
    <source>
        <strain evidence="1 2">LW7</strain>
    </source>
</reference>
<protein>
    <submittedName>
        <fullName evidence="1">Uncharacterized protein</fullName>
    </submittedName>
</protein>
<proteinExistence type="predicted"/>
<accession>I5C170</accession>
<organism evidence="1 2">
    <name type="scientific">Nitritalea halalkaliphila LW7</name>
    <dbReference type="NCBI Taxonomy" id="1189621"/>
    <lineage>
        <taxon>Bacteria</taxon>
        <taxon>Pseudomonadati</taxon>
        <taxon>Bacteroidota</taxon>
        <taxon>Cytophagia</taxon>
        <taxon>Cytophagales</taxon>
        <taxon>Cyclobacteriaceae</taxon>
        <taxon>Nitritalea</taxon>
    </lineage>
</organism>
<sequence>MRFSCFFFSAASFGQAKSDRETFQGLALQHGVSFSFGVTNTLNLDDNIFQQSGRVLSLGYYVAYGINKKWSILLTGELDDLNYNFDAEFLSASADGGGAILGVASPERRFPRYSALGLGTGVYGRYHFKQLIRDNTLLNRFYLQGGGRLLTNLRASYSAAVDGERTRVSVREFVQPFAVQAELGVGFTAKQHQEEKSFSSRSVYLGVQYQASGLLRDAPEAGR</sequence>
<keyword evidence="2" id="KW-1185">Reference proteome</keyword>
<dbReference type="RefSeq" id="WP_009055776.1">
    <property type="nucleotide sequence ID" value="NZ_AJYA01000029.1"/>
</dbReference>
<dbReference type="AlphaFoldDB" id="I5C170"/>